<accession>A0ABS8SPX9</accession>
<feature type="non-terminal residue" evidence="1">
    <location>
        <position position="68"/>
    </location>
</feature>
<reference evidence="1 2" key="1">
    <citation type="journal article" date="2021" name="BMC Genomics">
        <title>Datura genome reveals duplications of psychoactive alkaloid biosynthetic genes and high mutation rate following tissue culture.</title>
        <authorList>
            <person name="Rajewski A."/>
            <person name="Carter-House D."/>
            <person name="Stajich J."/>
            <person name="Litt A."/>
        </authorList>
    </citation>
    <scope>NUCLEOTIDE SEQUENCE [LARGE SCALE GENOMIC DNA]</scope>
    <source>
        <strain evidence="1">AR-01</strain>
    </source>
</reference>
<name>A0ABS8SPX9_DATST</name>
<gene>
    <name evidence="1" type="ORF">HAX54_044673</name>
</gene>
<proteinExistence type="predicted"/>
<feature type="non-terminal residue" evidence="1">
    <location>
        <position position="1"/>
    </location>
</feature>
<evidence type="ECO:0000313" key="2">
    <source>
        <dbReference type="Proteomes" id="UP000823775"/>
    </source>
</evidence>
<dbReference type="Proteomes" id="UP000823775">
    <property type="component" value="Unassembled WGS sequence"/>
</dbReference>
<protein>
    <submittedName>
        <fullName evidence="1">Uncharacterized protein</fullName>
    </submittedName>
</protein>
<dbReference type="EMBL" id="JACEIK010000684">
    <property type="protein sequence ID" value="MCD7460890.1"/>
    <property type="molecule type" value="Genomic_DNA"/>
</dbReference>
<evidence type="ECO:0000313" key="1">
    <source>
        <dbReference type="EMBL" id="MCD7460890.1"/>
    </source>
</evidence>
<organism evidence="1 2">
    <name type="scientific">Datura stramonium</name>
    <name type="common">Jimsonweed</name>
    <name type="synonym">Common thornapple</name>
    <dbReference type="NCBI Taxonomy" id="4076"/>
    <lineage>
        <taxon>Eukaryota</taxon>
        <taxon>Viridiplantae</taxon>
        <taxon>Streptophyta</taxon>
        <taxon>Embryophyta</taxon>
        <taxon>Tracheophyta</taxon>
        <taxon>Spermatophyta</taxon>
        <taxon>Magnoliopsida</taxon>
        <taxon>eudicotyledons</taxon>
        <taxon>Gunneridae</taxon>
        <taxon>Pentapetalae</taxon>
        <taxon>asterids</taxon>
        <taxon>lamiids</taxon>
        <taxon>Solanales</taxon>
        <taxon>Solanaceae</taxon>
        <taxon>Solanoideae</taxon>
        <taxon>Datureae</taxon>
        <taxon>Datura</taxon>
    </lineage>
</organism>
<sequence length="68" mass="7042">AQSAGGYVYSRYIARCFQKSEIELARHQMCLGSPISSLGPTRAPGAYDSSGGGAIFSCVEGLALLGTL</sequence>
<keyword evidence="2" id="KW-1185">Reference proteome</keyword>
<comment type="caution">
    <text evidence="1">The sequence shown here is derived from an EMBL/GenBank/DDBJ whole genome shotgun (WGS) entry which is preliminary data.</text>
</comment>